<proteinExistence type="predicted"/>
<evidence type="ECO:0008006" key="3">
    <source>
        <dbReference type="Google" id="ProtNLM"/>
    </source>
</evidence>
<sequence length="339" mass="37030">MFFLQHNFFNVSGVDYYVGTAGNDSNSCLQNDPCETLDKQILKSDASTTSDYTLYILDSTTLSLLFTVQSSQPTQPIPRLFTNYPQRNSTQSQIQINAGGQFRITGNAQFQYINFTMQEEVSNTEGGILNIQQNSPYRFLDIQFCNFIRCHALKGGAIYVSISTGAIVTVTNTTFVQCECVTESGYGGAIYADIIDDSRLELYNVIFDTCIAQSGGGLYANFSEGNLTFKGQCKFLDCQCTSGGVGCYLEILEFSCNITIIGEIEFERCISTVGSSAMVIYSRSTGYIHINQMSFRDCVGVNGAGGLYINAMLDSEITITGKVSINNCTNGWGSGGGFQ</sequence>
<dbReference type="Gene3D" id="2.160.20.10">
    <property type="entry name" value="Single-stranded right-handed beta-helix, Pectin lyase-like"/>
    <property type="match status" value="1"/>
</dbReference>
<evidence type="ECO:0000313" key="1">
    <source>
        <dbReference type="EMBL" id="KAA6397675.1"/>
    </source>
</evidence>
<dbReference type="InterPro" id="IPR012334">
    <property type="entry name" value="Pectin_lyas_fold"/>
</dbReference>
<reference evidence="1 2" key="1">
    <citation type="submission" date="2019-03" db="EMBL/GenBank/DDBJ databases">
        <title>Single cell metagenomics reveals metabolic interactions within the superorganism composed of flagellate Streblomastix strix and complex community of Bacteroidetes bacteria on its surface.</title>
        <authorList>
            <person name="Treitli S.C."/>
            <person name="Kolisko M."/>
            <person name="Husnik F."/>
            <person name="Keeling P."/>
            <person name="Hampl V."/>
        </authorList>
    </citation>
    <scope>NUCLEOTIDE SEQUENCE [LARGE SCALE GENOMIC DNA]</scope>
    <source>
        <strain evidence="1">ST1C</strain>
    </source>
</reference>
<evidence type="ECO:0000313" key="2">
    <source>
        <dbReference type="Proteomes" id="UP000324800"/>
    </source>
</evidence>
<accession>A0A5J4WTH4</accession>
<dbReference type="SUPFAM" id="SSF51126">
    <property type="entry name" value="Pectin lyase-like"/>
    <property type="match status" value="1"/>
</dbReference>
<dbReference type="EMBL" id="SNRW01001126">
    <property type="protein sequence ID" value="KAA6397675.1"/>
    <property type="molecule type" value="Genomic_DNA"/>
</dbReference>
<name>A0A5J4WTH4_9EUKA</name>
<dbReference type="InterPro" id="IPR011050">
    <property type="entry name" value="Pectin_lyase_fold/virulence"/>
</dbReference>
<feature type="non-terminal residue" evidence="1">
    <location>
        <position position="339"/>
    </location>
</feature>
<dbReference type="Proteomes" id="UP000324800">
    <property type="component" value="Unassembled WGS sequence"/>
</dbReference>
<organism evidence="1 2">
    <name type="scientific">Streblomastix strix</name>
    <dbReference type="NCBI Taxonomy" id="222440"/>
    <lineage>
        <taxon>Eukaryota</taxon>
        <taxon>Metamonada</taxon>
        <taxon>Preaxostyla</taxon>
        <taxon>Oxymonadida</taxon>
        <taxon>Streblomastigidae</taxon>
        <taxon>Streblomastix</taxon>
    </lineage>
</organism>
<comment type="caution">
    <text evidence="1">The sequence shown here is derived from an EMBL/GenBank/DDBJ whole genome shotgun (WGS) entry which is preliminary data.</text>
</comment>
<gene>
    <name evidence="1" type="ORF">EZS28_006803</name>
</gene>
<dbReference type="AlphaFoldDB" id="A0A5J4WTH4"/>
<protein>
    <recommendedName>
        <fullName evidence="3">Right handed beta helix domain-containing protein</fullName>
    </recommendedName>
</protein>